<dbReference type="GO" id="GO:0008270">
    <property type="term" value="F:zinc ion binding"/>
    <property type="evidence" value="ECO:0007669"/>
    <property type="project" value="UniProtKB-KW"/>
</dbReference>
<feature type="region of interest" description="Disordered" evidence="10">
    <location>
        <begin position="639"/>
        <end position="658"/>
    </location>
</feature>
<feature type="compositionally biased region" description="Low complexity" evidence="10">
    <location>
        <begin position="883"/>
        <end position="899"/>
    </location>
</feature>
<sequence length="1260" mass="137076">MSGFYVSYLFKKPVGGCGHVDGVQEIIDMAPNDLMGAEAKESGMSSQETRELENPSLPPTSAGSSSVFTNQAQLNAATATPLNIPPFSWGPQLPMFPFGFSPFLPGIPFMNPFFPWLPSPPWSTVPSPNNMANPLLPFNPLFPSVDPSRPGPSSSSSGLINNVTPELSRPLQQPSASAHVDPSRPGPSSSSSSLPNNVNPELNRPLQQPFASEQSAFVPVVRHASTAPSTSVVSNVSSQQKKCTPVDVVKSTTPCTNQVQQASSTVPSDLARTDTSLLPFKKRRFIPGQISELKPIVCKKTVLPQRRLPGMQLPSIHAPTHNLMASVSGPVQPTPMSCNPMAGPSRASEAPCAAQVRDMTALLAGPCTSKIEVPSASSSLQCAPGLPSVSSLNVPPLMVRMDPQSVCHRSIRPGANPPRYYPSGKKIGRPPGTYKRIDLGSTLGSSSSKIKGATLNDVLRKESEESNVSNEVVDVETLTEEKCEWGSCQLIFSTQKALVDHVSECHVNISNRDWVCKWRACDRTEPFRALYMLVVHVRKHTGEKPNECTHPGCNKSYSRLENLKTHMRTHTGEKPYACEIPGCPKAFSNASDRAKHQNRTHSNLKPYICSVAQCGKSYTDPSSLRKHIKTVHGDEAYERAKKNRPHNTGGRRKKSSTIIRSVPLNLLQIAAFQQQMSQNGDTKEFRMETETASSEEQERIEESNVNEASTTSPCSEDFNLVNCSNGDDRGRAVSQGSSVSGAASVAVPSPAGSSSSCHSGGTGASTTSSGSQQHSRSFFIDQILSDVSKATNFAEQKRLFHAAVRHPDFHWDMLSNYNLPNLDALISSVQEKGLSQSFEPDRSTSSDSSVEGVFCPGSLAKRASLGAEPWKKHHKKDAWPPETTHLTSVSSSSLSNTATYGDDDDDLVDDPAPLGTFGDLSDLSHSDSPGDVAVAIRHSYHLSGRFSCAREKYKMSMLDAEQFSEESGAVLLSDAAQGPSLEEVDCPITEEMLTFETELPHSSSRISITGRCSMASDCSSTLSSQAHYVHGSYTSIDSQMLSDANNLEPNALNPDFGHYPQTDTSDDFVPRVSPPLVPHFEQSFMPMEHLSEARENSPVSALVLSTDPHSEVEYTRRHMQVAQHVTDEGLMLNERLPPPERLLYRPGMDILNAGVVVQAHGHCEPVWYTQGEQYNIYNEAETIGAVPDETAVTSTDDLGEARDGTTPLTDDFDAVRDIPDFHLDHDNFIRDYLDEEALSLSMKNLNVVCREHDSQLPLEK</sequence>
<dbReference type="STRING" id="53326.A0A016VKS4"/>
<keyword evidence="4" id="KW-0677">Repeat</keyword>
<feature type="compositionally biased region" description="Polar residues" evidence="10">
    <location>
        <begin position="158"/>
        <end position="176"/>
    </location>
</feature>
<dbReference type="GO" id="GO:0005634">
    <property type="term" value="C:nucleus"/>
    <property type="evidence" value="ECO:0007669"/>
    <property type="project" value="UniProtKB-SubCell"/>
</dbReference>
<keyword evidence="7" id="KW-0238">DNA-binding</keyword>
<dbReference type="SMART" id="SM00355">
    <property type="entry name" value="ZnF_C2H2"/>
    <property type="match status" value="5"/>
</dbReference>
<feature type="domain" description="C2H2-type" evidence="11">
    <location>
        <begin position="607"/>
        <end position="637"/>
    </location>
</feature>
<keyword evidence="8" id="KW-0539">Nucleus</keyword>
<evidence type="ECO:0000256" key="10">
    <source>
        <dbReference type="SAM" id="MobiDB-lite"/>
    </source>
</evidence>
<feature type="compositionally biased region" description="Basic residues" evidence="10">
    <location>
        <begin position="641"/>
        <end position="655"/>
    </location>
</feature>
<dbReference type="PANTHER" id="PTHR45718">
    <property type="entry name" value="TRANSCRIPTIONAL ACTIVATOR CUBITUS INTERRUPTUS"/>
    <property type="match status" value="1"/>
</dbReference>
<evidence type="ECO:0000256" key="8">
    <source>
        <dbReference type="ARBA" id="ARBA00023242"/>
    </source>
</evidence>
<proteinExistence type="inferred from homology"/>
<feature type="compositionally biased region" description="Low complexity" evidence="10">
    <location>
        <begin position="186"/>
        <end position="200"/>
    </location>
</feature>
<name>A0A016VKS4_9BILA</name>
<dbReference type="Pfam" id="PF23561">
    <property type="entry name" value="zf-C2H2_15"/>
    <property type="match status" value="1"/>
</dbReference>
<feature type="domain" description="C2H2-type" evidence="11">
    <location>
        <begin position="514"/>
        <end position="545"/>
    </location>
</feature>
<reference evidence="13" key="1">
    <citation type="journal article" date="2015" name="Nat. Genet.">
        <title>The genome and transcriptome of the zoonotic hookworm Ancylostoma ceylanicum identify infection-specific gene families.</title>
        <authorList>
            <person name="Schwarz E.M."/>
            <person name="Hu Y."/>
            <person name="Antoshechkin I."/>
            <person name="Miller M.M."/>
            <person name="Sternberg P.W."/>
            <person name="Aroian R.V."/>
        </authorList>
    </citation>
    <scope>NUCLEOTIDE SEQUENCE</scope>
    <source>
        <strain evidence="13">HY135</strain>
    </source>
</reference>
<dbReference type="PANTHER" id="PTHR45718:SF8">
    <property type="entry name" value="GLIS FAMILY ZINC FINGER 2"/>
    <property type="match status" value="1"/>
</dbReference>
<feature type="region of interest" description="Disordered" evidence="10">
    <location>
        <begin position="677"/>
        <end position="773"/>
    </location>
</feature>
<feature type="region of interest" description="Disordered" evidence="10">
    <location>
        <begin position="39"/>
        <end position="66"/>
    </location>
</feature>
<accession>A0A016VKS4</accession>
<evidence type="ECO:0000256" key="7">
    <source>
        <dbReference type="ARBA" id="ARBA00023125"/>
    </source>
</evidence>
<dbReference type="OrthoDB" id="3214149at2759"/>
<evidence type="ECO:0000256" key="3">
    <source>
        <dbReference type="ARBA" id="ARBA00022723"/>
    </source>
</evidence>
<dbReference type="GO" id="GO:0000978">
    <property type="term" value="F:RNA polymerase II cis-regulatory region sequence-specific DNA binding"/>
    <property type="evidence" value="ECO:0007669"/>
    <property type="project" value="TreeGrafter"/>
</dbReference>
<evidence type="ECO:0000256" key="9">
    <source>
        <dbReference type="PROSITE-ProRule" id="PRU00042"/>
    </source>
</evidence>
<dbReference type="PROSITE" id="PS50157">
    <property type="entry name" value="ZINC_FINGER_C2H2_2"/>
    <property type="match status" value="4"/>
</dbReference>
<evidence type="ECO:0000256" key="2">
    <source>
        <dbReference type="ARBA" id="ARBA00010831"/>
    </source>
</evidence>
<feature type="compositionally biased region" description="Low complexity" evidence="10">
    <location>
        <begin position="732"/>
        <end position="773"/>
    </location>
</feature>
<dbReference type="InterPro" id="IPR056436">
    <property type="entry name" value="Znf-C2H2_ZIC1-5/GLI1-3-like"/>
</dbReference>
<feature type="domain" description="C2H2-type" evidence="11">
    <location>
        <begin position="576"/>
        <end position="606"/>
    </location>
</feature>
<evidence type="ECO:0000313" key="12">
    <source>
        <dbReference type="EMBL" id="EYC28214.1"/>
    </source>
</evidence>
<evidence type="ECO:0000256" key="4">
    <source>
        <dbReference type="ARBA" id="ARBA00022737"/>
    </source>
</evidence>
<comment type="similarity">
    <text evidence="2">Belongs to the GLI C2H2-type zinc-finger protein family.</text>
</comment>
<gene>
    <name evidence="12" type="primary">Acey_s0008.g44</name>
    <name evidence="12" type="synonym">Acey-tra-1</name>
    <name evidence="12" type="ORF">Y032_0008g44</name>
</gene>
<dbReference type="Proteomes" id="UP000024635">
    <property type="component" value="Unassembled WGS sequence"/>
</dbReference>
<feature type="compositionally biased region" description="Polar residues" evidence="10">
    <location>
        <begin position="703"/>
        <end position="714"/>
    </location>
</feature>
<organism evidence="12 13">
    <name type="scientific">Ancylostoma ceylanicum</name>
    <dbReference type="NCBI Taxonomy" id="53326"/>
    <lineage>
        <taxon>Eukaryota</taxon>
        <taxon>Metazoa</taxon>
        <taxon>Ecdysozoa</taxon>
        <taxon>Nematoda</taxon>
        <taxon>Chromadorea</taxon>
        <taxon>Rhabditida</taxon>
        <taxon>Rhabditina</taxon>
        <taxon>Rhabditomorpha</taxon>
        <taxon>Strongyloidea</taxon>
        <taxon>Ancylostomatidae</taxon>
        <taxon>Ancylostomatinae</taxon>
        <taxon>Ancylostoma</taxon>
    </lineage>
</organism>
<evidence type="ECO:0000256" key="6">
    <source>
        <dbReference type="ARBA" id="ARBA00022833"/>
    </source>
</evidence>
<feature type="region of interest" description="Disordered" evidence="10">
    <location>
        <begin position="143"/>
        <end position="204"/>
    </location>
</feature>
<dbReference type="SUPFAM" id="SSF57667">
    <property type="entry name" value="beta-beta-alpha zinc fingers"/>
    <property type="match status" value="3"/>
</dbReference>
<comment type="subcellular location">
    <subcellularLocation>
        <location evidence="1">Nucleus</location>
    </subcellularLocation>
</comment>
<feature type="region of interest" description="Disordered" evidence="10">
    <location>
        <begin position="866"/>
        <end position="926"/>
    </location>
</feature>
<keyword evidence="3" id="KW-0479">Metal-binding</keyword>
<dbReference type="InterPro" id="IPR036236">
    <property type="entry name" value="Znf_C2H2_sf"/>
</dbReference>
<protein>
    <recommendedName>
        <fullName evidence="11">C2H2-type domain-containing protein</fullName>
    </recommendedName>
</protein>
<keyword evidence="6" id="KW-0862">Zinc</keyword>
<dbReference type="PROSITE" id="PS00028">
    <property type="entry name" value="ZINC_FINGER_C2H2_1"/>
    <property type="match status" value="4"/>
</dbReference>
<comment type="caution">
    <text evidence="12">The sequence shown here is derived from an EMBL/GenBank/DDBJ whole genome shotgun (WGS) entry which is preliminary data.</text>
</comment>
<evidence type="ECO:0000256" key="5">
    <source>
        <dbReference type="ARBA" id="ARBA00022771"/>
    </source>
</evidence>
<dbReference type="InterPro" id="IPR043359">
    <property type="entry name" value="GLI-like"/>
</dbReference>
<dbReference type="FunFam" id="3.30.160.60:FF:000125">
    <property type="entry name" value="Putative zinc finger protein 143"/>
    <property type="match status" value="1"/>
</dbReference>
<dbReference type="EMBL" id="JARK01001344">
    <property type="protein sequence ID" value="EYC28214.1"/>
    <property type="molecule type" value="Genomic_DNA"/>
</dbReference>
<feature type="compositionally biased region" description="Low complexity" evidence="10">
    <location>
        <begin position="143"/>
        <end position="157"/>
    </location>
</feature>
<keyword evidence="5 9" id="KW-0863">Zinc-finger</keyword>
<dbReference type="AlphaFoldDB" id="A0A016VKS4"/>
<dbReference type="Pfam" id="PF00096">
    <property type="entry name" value="zf-C2H2"/>
    <property type="match status" value="2"/>
</dbReference>
<dbReference type="FunFam" id="3.30.160.60:FF:000036">
    <property type="entry name" value="GLI family zinc finger 3"/>
    <property type="match status" value="1"/>
</dbReference>
<dbReference type="GO" id="GO:0000981">
    <property type="term" value="F:DNA-binding transcription factor activity, RNA polymerase II-specific"/>
    <property type="evidence" value="ECO:0007669"/>
    <property type="project" value="TreeGrafter"/>
</dbReference>
<keyword evidence="13" id="KW-1185">Reference proteome</keyword>
<evidence type="ECO:0000256" key="1">
    <source>
        <dbReference type="ARBA" id="ARBA00004123"/>
    </source>
</evidence>
<dbReference type="Gene3D" id="3.30.160.60">
    <property type="entry name" value="Classic Zinc Finger"/>
    <property type="match status" value="5"/>
</dbReference>
<feature type="domain" description="C2H2-type" evidence="11">
    <location>
        <begin position="546"/>
        <end position="575"/>
    </location>
</feature>
<dbReference type="InterPro" id="IPR013087">
    <property type="entry name" value="Znf_C2H2_type"/>
</dbReference>
<evidence type="ECO:0000259" key="11">
    <source>
        <dbReference type="PROSITE" id="PS50157"/>
    </source>
</evidence>
<evidence type="ECO:0000313" key="13">
    <source>
        <dbReference type="Proteomes" id="UP000024635"/>
    </source>
</evidence>